<dbReference type="Proteomes" id="UP000309076">
    <property type="component" value="Unassembled WGS sequence"/>
</dbReference>
<evidence type="ECO:0000256" key="1">
    <source>
        <dbReference type="PROSITE-ProRule" id="PRU00723"/>
    </source>
</evidence>
<keyword evidence="1" id="KW-0862">Zinc</keyword>
<feature type="compositionally biased region" description="Polar residues" evidence="2">
    <location>
        <begin position="373"/>
        <end position="400"/>
    </location>
</feature>
<feature type="domain" description="C3H1-type" evidence="3">
    <location>
        <begin position="1"/>
        <end position="29"/>
    </location>
</feature>
<sequence length="426" mass="46788">MATSNPCFEFAAYNSCRLGARCPDEHHENLDPALVGNKDPKGYMVPNIAGEACPSCLANGRECDKRTRHGDDNPCSECRWFGGENRTCSLPTNTSYNDQLWALMMGNGINGYILPQPKPRDQAKKIKNKGGPPTLLLVVPMPNSRVRPDWIGPSRDELLAKPDMLPPVVRECPRAFLVAPRLSNTRQKGSKRVAEFGRHDPAGQNKSFAYTSSSTPLLRPAHLLPPRPPPSFLQLPPDPIMGRVVHTFSDFEAGRLPSEYENTARMTVPISTAHHLARLASAYNHTYSLSPAVSASAYNHTYSLSPAVSAYNLSHVSRPVSSAAQQRPDALRMAPPTLPVRVQRQPLPDQDSAFRAYAALCLPMHHSEASAPAASNSDQDTASGHEQSYGTQPATDNNDLYDQVTRLIRQHKDDTKTADHDSDDDK</sequence>
<feature type="zinc finger region" description="C3H1-type" evidence="1">
    <location>
        <begin position="1"/>
        <end position="29"/>
    </location>
</feature>
<evidence type="ECO:0000259" key="3">
    <source>
        <dbReference type="PROSITE" id="PS50103"/>
    </source>
</evidence>
<feature type="compositionally biased region" description="Basic and acidic residues" evidence="2">
    <location>
        <begin position="410"/>
        <end position="420"/>
    </location>
</feature>
<dbReference type="InterPro" id="IPR000571">
    <property type="entry name" value="Znf_CCCH"/>
</dbReference>
<name>A0AB74J2X6_AURPU</name>
<evidence type="ECO:0000313" key="5">
    <source>
        <dbReference type="Proteomes" id="UP000309076"/>
    </source>
</evidence>
<feature type="region of interest" description="Disordered" evidence="2">
    <location>
        <begin position="369"/>
        <end position="426"/>
    </location>
</feature>
<evidence type="ECO:0000256" key="2">
    <source>
        <dbReference type="SAM" id="MobiDB-lite"/>
    </source>
</evidence>
<dbReference type="GO" id="GO:0008270">
    <property type="term" value="F:zinc ion binding"/>
    <property type="evidence" value="ECO:0007669"/>
    <property type="project" value="UniProtKB-KW"/>
</dbReference>
<protein>
    <recommendedName>
        <fullName evidence="3">C3H1-type domain-containing protein</fullName>
    </recommendedName>
</protein>
<dbReference type="PROSITE" id="PS50103">
    <property type="entry name" value="ZF_C3H1"/>
    <property type="match status" value="1"/>
</dbReference>
<dbReference type="EMBL" id="QZAM01000048">
    <property type="protein sequence ID" value="THW47444.1"/>
    <property type="molecule type" value="Genomic_DNA"/>
</dbReference>
<comment type="caution">
    <text evidence="4">The sequence shown here is derived from an EMBL/GenBank/DDBJ whole genome shotgun (WGS) entry which is preliminary data.</text>
</comment>
<reference evidence="4 5" key="1">
    <citation type="submission" date="2018-10" db="EMBL/GenBank/DDBJ databases">
        <title>Fifty Aureobasidium pullulans genomes reveal a recombining polyextremotolerant generalist.</title>
        <authorList>
            <person name="Gostincar C."/>
            <person name="Turk M."/>
            <person name="Zajc J."/>
            <person name="Gunde-Cimerman N."/>
        </authorList>
    </citation>
    <scope>NUCLEOTIDE SEQUENCE [LARGE SCALE GENOMIC DNA]</scope>
    <source>
        <strain evidence="4 5">EXF-10796</strain>
    </source>
</reference>
<dbReference type="AlphaFoldDB" id="A0AB74J2X6"/>
<keyword evidence="1" id="KW-0479">Metal-binding</keyword>
<evidence type="ECO:0000313" key="4">
    <source>
        <dbReference type="EMBL" id="THW47444.1"/>
    </source>
</evidence>
<organism evidence="4 5">
    <name type="scientific">Aureobasidium pullulans</name>
    <name type="common">Black yeast</name>
    <name type="synonym">Pullularia pullulans</name>
    <dbReference type="NCBI Taxonomy" id="5580"/>
    <lineage>
        <taxon>Eukaryota</taxon>
        <taxon>Fungi</taxon>
        <taxon>Dikarya</taxon>
        <taxon>Ascomycota</taxon>
        <taxon>Pezizomycotina</taxon>
        <taxon>Dothideomycetes</taxon>
        <taxon>Dothideomycetidae</taxon>
        <taxon>Dothideales</taxon>
        <taxon>Saccotheciaceae</taxon>
        <taxon>Aureobasidium</taxon>
    </lineage>
</organism>
<gene>
    <name evidence="4" type="ORF">D6D21_03395</name>
</gene>
<proteinExistence type="predicted"/>
<accession>A0AB74J2X6</accession>
<keyword evidence="1" id="KW-0863">Zinc-finger</keyword>